<evidence type="ECO:0000256" key="11">
    <source>
        <dbReference type="RuleBase" id="RU003983"/>
    </source>
</evidence>
<accession>A0A7X3S945</accession>
<keyword evidence="3 11" id="KW-0645">Protease</keyword>
<comment type="subcellular location">
    <subcellularLocation>
        <location evidence="1">Cell membrane</location>
        <topology evidence="1">Multi-pass membrane protein</topology>
    </subcellularLocation>
</comment>
<protein>
    <submittedName>
        <fullName evidence="14">M48 family metalloprotease</fullName>
    </submittedName>
</protein>
<reference evidence="14 15" key="1">
    <citation type="submission" date="2019-12" db="EMBL/GenBank/DDBJ databases">
        <authorList>
            <person name="Li M."/>
        </authorList>
    </citation>
    <scope>NUCLEOTIDE SEQUENCE [LARGE SCALE GENOMIC DNA]</scope>
    <source>
        <strain evidence="14 15">GBMRC 2046</strain>
    </source>
</reference>
<evidence type="ECO:0000256" key="10">
    <source>
        <dbReference type="ARBA" id="ARBA00023136"/>
    </source>
</evidence>
<dbReference type="InterPro" id="IPR050083">
    <property type="entry name" value="HtpX_protease"/>
</dbReference>
<dbReference type="GO" id="GO:0006508">
    <property type="term" value="P:proteolysis"/>
    <property type="evidence" value="ECO:0007669"/>
    <property type="project" value="UniProtKB-KW"/>
</dbReference>
<organism evidence="14 15">
    <name type="scientific">Stappia sediminis</name>
    <dbReference type="NCBI Taxonomy" id="2692190"/>
    <lineage>
        <taxon>Bacteria</taxon>
        <taxon>Pseudomonadati</taxon>
        <taxon>Pseudomonadota</taxon>
        <taxon>Alphaproteobacteria</taxon>
        <taxon>Hyphomicrobiales</taxon>
        <taxon>Stappiaceae</taxon>
        <taxon>Stappia</taxon>
    </lineage>
</organism>
<keyword evidence="6 11" id="KW-0378">Hydrolase</keyword>
<name>A0A7X3S945_9HYPH</name>
<comment type="cofactor">
    <cofactor evidence="11">
        <name>Zn(2+)</name>
        <dbReference type="ChEBI" id="CHEBI:29105"/>
    </cofactor>
    <text evidence="11">Binds 1 zinc ion per subunit.</text>
</comment>
<dbReference type="InterPro" id="IPR001915">
    <property type="entry name" value="Peptidase_M48"/>
</dbReference>
<feature type="domain" description="Peptidase M48" evidence="13">
    <location>
        <begin position="87"/>
        <end position="283"/>
    </location>
</feature>
<evidence type="ECO:0000256" key="3">
    <source>
        <dbReference type="ARBA" id="ARBA00022670"/>
    </source>
</evidence>
<keyword evidence="2" id="KW-1003">Cell membrane</keyword>
<evidence type="ECO:0000256" key="4">
    <source>
        <dbReference type="ARBA" id="ARBA00022692"/>
    </source>
</evidence>
<dbReference type="PANTHER" id="PTHR43221:SF1">
    <property type="entry name" value="PROTEASE HTPX"/>
    <property type="match status" value="1"/>
</dbReference>
<dbReference type="GO" id="GO:0005886">
    <property type="term" value="C:plasma membrane"/>
    <property type="evidence" value="ECO:0007669"/>
    <property type="project" value="UniProtKB-SubCell"/>
</dbReference>
<dbReference type="Proteomes" id="UP000433101">
    <property type="component" value="Unassembled WGS sequence"/>
</dbReference>
<dbReference type="GO" id="GO:0046872">
    <property type="term" value="F:metal ion binding"/>
    <property type="evidence" value="ECO:0007669"/>
    <property type="project" value="UniProtKB-KW"/>
</dbReference>
<proteinExistence type="inferred from homology"/>
<keyword evidence="15" id="KW-1185">Reference proteome</keyword>
<evidence type="ECO:0000256" key="9">
    <source>
        <dbReference type="ARBA" id="ARBA00023049"/>
    </source>
</evidence>
<keyword evidence="9 11" id="KW-0482">Metalloprotease</keyword>
<evidence type="ECO:0000256" key="1">
    <source>
        <dbReference type="ARBA" id="ARBA00004651"/>
    </source>
</evidence>
<feature type="transmembrane region" description="Helical" evidence="12">
    <location>
        <begin position="21"/>
        <end position="41"/>
    </location>
</feature>
<keyword evidence="10 12" id="KW-0472">Membrane</keyword>
<comment type="caution">
    <text evidence="14">The sequence shown here is derived from an EMBL/GenBank/DDBJ whole genome shotgun (WGS) entry which is preliminary data.</text>
</comment>
<evidence type="ECO:0000256" key="5">
    <source>
        <dbReference type="ARBA" id="ARBA00022723"/>
    </source>
</evidence>
<comment type="similarity">
    <text evidence="11">Belongs to the peptidase M48 family.</text>
</comment>
<keyword evidence="7 11" id="KW-0862">Zinc</keyword>
<dbReference type="GO" id="GO:0004222">
    <property type="term" value="F:metalloendopeptidase activity"/>
    <property type="evidence" value="ECO:0007669"/>
    <property type="project" value="InterPro"/>
</dbReference>
<dbReference type="Pfam" id="PF01435">
    <property type="entry name" value="Peptidase_M48"/>
    <property type="match status" value="1"/>
</dbReference>
<feature type="transmembrane region" description="Helical" evidence="12">
    <location>
        <begin position="165"/>
        <end position="185"/>
    </location>
</feature>
<gene>
    <name evidence="14" type="ORF">GR183_16375</name>
</gene>
<evidence type="ECO:0000313" key="14">
    <source>
        <dbReference type="EMBL" id="MXN66493.1"/>
    </source>
</evidence>
<feature type="transmembrane region" description="Helical" evidence="12">
    <location>
        <begin position="47"/>
        <end position="66"/>
    </location>
</feature>
<dbReference type="CDD" id="cd07339">
    <property type="entry name" value="M48B_HtpX_like"/>
    <property type="match status" value="1"/>
</dbReference>
<keyword evidence="5" id="KW-0479">Metal-binding</keyword>
<dbReference type="PANTHER" id="PTHR43221">
    <property type="entry name" value="PROTEASE HTPX"/>
    <property type="match status" value="1"/>
</dbReference>
<dbReference type="AlphaFoldDB" id="A0A7X3S945"/>
<evidence type="ECO:0000256" key="7">
    <source>
        <dbReference type="ARBA" id="ARBA00022833"/>
    </source>
</evidence>
<dbReference type="EMBL" id="WUMV01000007">
    <property type="protein sequence ID" value="MXN66493.1"/>
    <property type="molecule type" value="Genomic_DNA"/>
</dbReference>
<keyword evidence="8 12" id="KW-1133">Transmembrane helix</keyword>
<evidence type="ECO:0000256" key="12">
    <source>
        <dbReference type="SAM" id="Phobius"/>
    </source>
</evidence>
<sequence length="324" mass="35448">MNTVTRLNPEVHAEYRWRNRLHTAVLAGGSLCLLALCAFTIAGPEGVLWAAIGGGISLYAAVRLSPRMVLGLYNARPLTVGVFPDGHRILEALSARAGLGRPPKLYIVHSRMMNAFSIGRRDDSVVCVTDGLIRGLSMREFTGVVAHEMAHIVHEDIRVMALSDVVSRMTSVMSFFGLFLALFNLPQLAQGGHGVPWIGIMVLILAPTLGTLLQLALSRTREFDADLTAVELTGDPEGLSLALVKLEKAQGRMWEAMMPGARIPDPSILRSHPKTDERVKRIMSLKKKPEPWIDVDGWPHIAGKSLVPATGKPRRRLGGMGVWY</sequence>
<dbReference type="Gene3D" id="3.30.2010.10">
    <property type="entry name" value="Metalloproteases ('zincins'), catalytic domain"/>
    <property type="match status" value="1"/>
</dbReference>
<feature type="transmembrane region" description="Helical" evidence="12">
    <location>
        <begin position="197"/>
        <end position="217"/>
    </location>
</feature>
<evidence type="ECO:0000256" key="8">
    <source>
        <dbReference type="ARBA" id="ARBA00022989"/>
    </source>
</evidence>
<evidence type="ECO:0000256" key="6">
    <source>
        <dbReference type="ARBA" id="ARBA00022801"/>
    </source>
</evidence>
<evidence type="ECO:0000256" key="2">
    <source>
        <dbReference type="ARBA" id="ARBA00022475"/>
    </source>
</evidence>
<keyword evidence="4 12" id="KW-0812">Transmembrane</keyword>
<evidence type="ECO:0000313" key="15">
    <source>
        <dbReference type="Proteomes" id="UP000433101"/>
    </source>
</evidence>
<evidence type="ECO:0000259" key="13">
    <source>
        <dbReference type="Pfam" id="PF01435"/>
    </source>
</evidence>